<proteinExistence type="inferred from homology"/>
<keyword evidence="3" id="KW-0285">Flavoprotein</keyword>
<dbReference type="SUPFAM" id="SSF54373">
    <property type="entry name" value="FAD-linked reductases, C-terminal domain"/>
    <property type="match status" value="1"/>
</dbReference>
<feature type="domain" description="Glucose-methanol-choline oxidoreductase C-terminal" evidence="7">
    <location>
        <begin position="443"/>
        <end position="568"/>
    </location>
</feature>
<dbReference type="PANTHER" id="PTHR42784">
    <property type="entry name" value="PYRANOSE 2-OXIDASE"/>
    <property type="match status" value="1"/>
</dbReference>
<dbReference type="Gene3D" id="3.50.50.60">
    <property type="entry name" value="FAD/NAD(P)-binding domain"/>
    <property type="match status" value="2"/>
</dbReference>
<dbReference type="InterPro" id="IPR007867">
    <property type="entry name" value="GMC_OxRtase_C"/>
</dbReference>
<evidence type="ECO:0000259" key="6">
    <source>
        <dbReference type="Pfam" id="PF00732"/>
    </source>
</evidence>
<dbReference type="Pfam" id="PF00732">
    <property type="entry name" value="GMC_oxred_N"/>
    <property type="match status" value="1"/>
</dbReference>
<dbReference type="InterPro" id="IPR000172">
    <property type="entry name" value="GMC_OxRdtase_N"/>
</dbReference>
<gene>
    <name evidence="8" type="ORF">FAZ95_28940</name>
</gene>
<dbReference type="AlphaFoldDB" id="A0A4P8IVD9"/>
<feature type="domain" description="Glucose-methanol-choline oxidoreductase N-terminal" evidence="6">
    <location>
        <begin position="227"/>
        <end position="347"/>
    </location>
</feature>
<dbReference type="InterPro" id="IPR036188">
    <property type="entry name" value="FAD/NAD-bd_sf"/>
</dbReference>
<name>A0A4P8IVD9_9BURK</name>
<dbReference type="GO" id="GO:0016614">
    <property type="term" value="F:oxidoreductase activity, acting on CH-OH group of donors"/>
    <property type="evidence" value="ECO:0007669"/>
    <property type="project" value="InterPro"/>
</dbReference>
<evidence type="ECO:0000313" key="8">
    <source>
        <dbReference type="EMBL" id="QCP53112.1"/>
    </source>
</evidence>
<dbReference type="EMBL" id="CP040078">
    <property type="protein sequence ID" value="QCP53112.1"/>
    <property type="molecule type" value="Genomic_DNA"/>
</dbReference>
<evidence type="ECO:0000256" key="5">
    <source>
        <dbReference type="ARBA" id="ARBA00023002"/>
    </source>
</evidence>
<dbReference type="Proteomes" id="UP000298656">
    <property type="component" value="Chromosome 2"/>
</dbReference>
<evidence type="ECO:0000256" key="4">
    <source>
        <dbReference type="ARBA" id="ARBA00022827"/>
    </source>
</evidence>
<keyword evidence="4" id="KW-0274">FAD</keyword>
<keyword evidence="5" id="KW-0560">Oxidoreductase</keyword>
<keyword evidence="9" id="KW-1185">Reference proteome</keyword>
<evidence type="ECO:0000313" key="9">
    <source>
        <dbReference type="Proteomes" id="UP000298656"/>
    </source>
</evidence>
<organism evidence="8 9">
    <name type="scientific">Trinickia violacea</name>
    <dbReference type="NCBI Taxonomy" id="2571746"/>
    <lineage>
        <taxon>Bacteria</taxon>
        <taxon>Pseudomonadati</taxon>
        <taxon>Pseudomonadota</taxon>
        <taxon>Betaproteobacteria</taxon>
        <taxon>Burkholderiales</taxon>
        <taxon>Burkholderiaceae</taxon>
        <taxon>Trinickia</taxon>
    </lineage>
</organism>
<evidence type="ECO:0000256" key="3">
    <source>
        <dbReference type="ARBA" id="ARBA00022630"/>
    </source>
</evidence>
<accession>A0A4P8IVD9</accession>
<dbReference type="Pfam" id="PF05199">
    <property type="entry name" value="GMC_oxred_C"/>
    <property type="match status" value="1"/>
</dbReference>
<dbReference type="InterPro" id="IPR051473">
    <property type="entry name" value="P2Ox-like"/>
</dbReference>
<comment type="cofactor">
    <cofactor evidence="1">
        <name>FAD</name>
        <dbReference type="ChEBI" id="CHEBI:57692"/>
    </cofactor>
</comment>
<comment type="similarity">
    <text evidence="2">Belongs to the GMC oxidoreductase family.</text>
</comment>
<dbReference type="SUPFAM" id="SSF51905">
    <property type="entry name" value="FAD/NAD(P)-binding domain"/>
    <property type="match status" value="1"/>
</dbReference>
<dbReference type="GO" id="GO:0050660">
    <property type="term" value="F:flavin adenine dinucleotide binding"/>
    <property type="evidence" value="ECO:0007669"/>
    <property type="project" value="InterPro"/>
</dbReference>
<evidence type="ECO:0000256" key="1">
    <source>
        <dbReference type="ARBA" id="ARBA00001974"/>
    </source>
</evidence>
<sequence length="586" mass="65128">MKKLDKRTVVIVGGGLTAGLIARQLTSKGVEVLVLERGGDHTTGAEAKVPTQRDELRWDVHQGLIQDWSVQTYTLRYTAKESALPIRWMEAFLPGEGMGGAANHWSGHTWRWAEYDPQLRSHYEQRYGKAAIPKDMPLQDWGTTYREIEPYHDLFEKLFGLSGRAGNIQGKPQEGGNPFEPWRRDEFPQRPLEPTEAGLVFAQTAKKLGYEPFPTPAANSSGSYINPDGQVLGQCQYCGHCDRFICEANAKGSPDVLLYPMLKQRKGFEIRLYAHVLGVNYDARAKRVAGVHYVDLQTGQEHEQPADVVVLGAFTMTNTRLLLTSKIGEPYDPFSQTGVVGKNFCYQTNSGMNLFIKDRWFNPFLASGSTQMVIDDFNNDNFDHSGLGFLGGGGINASQFAGRPIGFRRLPPGTPQWGTSWKKANADWYAHSMSLGVQGSCYPHRENYLSLDPIYTDAFGQPLLRMTFDFRENELKTSDYVTKKMAEIGKAINADIASPAAPRKAPFDTRVYQSTHVTGGTVMGTDPKTSVVSPHLQHWDAHNLFVVGASVYPHNSGYNPTGPLAALALRLGDDLVRYTQRPGMLT</sequence>
<evidence type="ECO:0000256" key="2">
    <source>
        <dbReference type="ARBA" id="ARBA00010790"/>
    </source>
</evidence>
<dbReference type="OrthoDB" id="9787779at2"/>
<reference evidence="8 9" key="1">
    <citation type="submission" date="2019-05" db="EMBL/GenBank/DDBJ databases">
        <title>Burkholderia sp. DHOD12, isolated from subtropical forest soil.</title>
        <authorList>
            <person name="Gao Z.-H."/>
            <person name="Qiu L.-H."/>
        </authorList>
    </citation>
    <scope>NUCLEOTIDE SEQUENCE [LARGE SCALE GENOMIC DNA]</scope>
    <source>
        <strain evidence="8 9">DHOD12</strain>
    </source>
</reference>
<protein>
    <submittedName>
        <fullName evidence="8">GMC family oxidoreductase</fullName>
    </submittedName>
</protein>
<dbReference type="RefSeq" id="WP_137335883.1">
    <property type="nucleotide sequence ID" value="NZ_CP040078.1"/>
</dbReference>
<dbReference type="PANTHER" id="PTHR42784:SF1">
    <property type="entry name" value="PYRANOSE 2-OXIDASE"/>
    <property type="match status" value="1"/>
</dbReference>
<evidence type="ECO:0000259" key="7">
    <source>
        <dbReference type="Pfam" id="PF05199"/>
    </source>
</evidence>
<dbReference type="KEGG" id="tvl:FAZ95_28940"/>